<reference evidence="2" key="1">
    <citation type="submission" date="2013-06" db="EMBL/GenBank/DDBJ databases">
        <authorList>
            <person name="Zhao Q."/>
        </authorList>
    </citation>
    <scope>NUCLEOTIDE SEQUENCE</scope>
    <source>
        <strain evidence="2">cv. W1943</strain>
    </source>
</reference>
<dbReference type="HOGENOM" id="CLU_000680_31_5_1"/>
<reference evidence="1" key="2">
    <citation type="submission" date="2015-06" db="UniProtKB">
        <authorList>
            <consortium name="EnsemblPlants"/>
        </authorList>
    </citation>
    <scope>IDENTIFICATION</scope>
</reference>
<proteinExistence type="predicted"/>
<dbReference type="Proteomes" id="UP000008022">
    <property type="component" value="Unassembled WGS sequence"/>
</dbReference>
<protein>
    <submittedName>
        <fullName evidence="1">Uncharacterized protein</fullName>
    </submittedName>
</protein>
<accession>A0A0E0QGA4</accession>
<name>A0A0E0QGA4_ORYRU</name>
<evidence type="ECO:0000313" key="2">
    <source>
        <dbReference type="Proteomes" id="UP000008022"/>
    </source>
</evidence>
<dbReference type="Gramene" id="ORUFI08G08720.1">
    <property type="protein sequence ID" value="ORUFI08G08720.1"/>
    <property type="gene ID" value="ORUFI08G08720"/>
</dbReference>
<organism evidence="1 2">
    <name type="scientific">Oryza rufipogon</name>
    <name type="common">Brownbeard rice</name>
    <name type="synonym">Asian wild rice</name>
    <dbReference type="NCBI Taxonomy" id="4529"/>
    <lineage>
        <taxon>Eukaryota</taxon>
        <taxon>Viridiplantae</taxon>
        <taxon>Streptophyta</taxon>
        <taxon>Embryophyta</taxon>
        <taxon>Tracheophyta</taxon>
        <taxon>Spermatophyta</taxon>
        <taxon>Magnoliopsida</taxon>
        <taxon>Liliopsida</taxon>
        <taxon>Poales</taxon>
        <taxon>Poaceae</taxon>
        <taxon>BOP clade</taxon>
        <taxon>Oryzoideae</taxon>
        <taxon>Oryzeae</taxon>
        <taxon>Oryzinae</taxon>
        <taxon>Oryza</taxon>
    </lineage>
</organism>
<evidence type="ECO:0000313" key="1">
    <source>
        <dbReference type="EnsemblPlants" id="ORUFI08G08720.1"/>
    </source>
</evidence>
<dbReference type="EnsemblPlants" id="ORUFI08G08720.1">
    <property type="protein sequence ID" value="ORUFI08G08720.1"/>
    <property type="gene ID" value="ORUFI08G08720"/>
</dbReference>
<sequence length="56" mass="6134">MAQFLIILVAWEIWKHRNEYAFNVATSNIEEVLPAIAREGGLWCTAGATSLQGVGS</sequence>
<dbReference type="AlphaFoldDB" id="A0A0E0QGA4"/>
<keyword evidence="2" id="KW-1185">Reference proteome</keyword>